<dbReference type="Pfam" id="PF00528">
    <property type="entry name" value="BPD_transp_1"/>
    <property type="match status" value="1"/>
</dbReference>
<feature type="transmembrane region" description="Helical" evidence="7">
    <location>
        <begin position="264"/>
        <end position="282"/>
    </location>
</feature>
<dbReference type="Proteomes" id="UP000320011">
    <property type="component" value="Unassembled WGS sequence"/>
</dbReference>
<accession>A0A558AGN5</accession>
<dbReference type="CDD" id="cd06261">
    <property type="entry name" value="TM_PBP2"/>
    <property type="match status" value="1"/>
</dbReference>
<keyword evidence="4 7" id="KW-0812">Transmembrane</keyword>
<feature type="transmembrane region" description="Helical" evidence="7">
    <location>
        <begin position="208"/>
        <end position="225"/>
    </location>
</feature>
<dbReference type="GO" id="GO:0055085">
    <property type="term" value="P:transmembrane transport"/>
    <property type="evidence" value="ECO:0007669"/>
    <property type="project" value="InterPro"/>
</dbReference>
<reference evidence="9 10" key="2">
    <citation type="submission" date="2019-08" db="EMBL/GenBank/DDBJ databases">
        <title>Amycolatopsis acidicola sp. nov., isolated from peat swamp forest soil.</title>
        <authorList>
            <person name="Srisuk N."/>
        </authorList>
    </citation>
    <scope>NUCLEOTIDE SEQUENCE [LARGE SCALE GENOMIC DNA]</scope>
    <source>
        <strain evidence="9 10">TBRC 6029</strain>
    </source>
</reference>
<keyword evidence="2 7" id="KW-0813">Transport</keyword>
<gene>
    <name evidence="9" type="ORF">FNH05_33060</name>
</gene>
<evidence type="ECO:0000256" key="3">
    <source>
        <dbReference type="ARBA" id="ARBA00022475"/>
    </source>
</evidence>
<sequence length="294" mass="32215">MVVPVVVVLGVLVLYPLARGIVLSLTDATELNSGRRIGVNTIPATYDFVGLRNYLDVLSGTEGTFYPRLLWTVEWTVACVVLHYGIGLGLAMLLNRAMRLRTLYRMLLILPWAVPPFVAAFAWRLILNNQGGLLDALMQRVGLPGVDWLGQPLPAKLSVIMVNVWMGVPFMMVALLGGLQTIPKELYEAAEVDGATPWQRFRVITLPGLRPVTGTVVLLGVIWTFNQFPVIALLTGGGPGDSTSILVTGSYYEAFRGIRNYSGAATYGVIIASMLVVFASFYKRWLARAQEATR</sequence>
<reference evidence="9 10" key="1">
    <citation type="submission" date="2019-07" db="EMBL/GenBank/DDBJ databases">
        <authorList>
            <person name="Duangmal K."/>
            <person name="Teo W.F.A."/>
        </authorList>
    </citation>
    <scope>NUCLEOTIDE SEQUENCE [LARGE SCALE GENOMIC DNA]</scope>
    <source>
        <strain evidence="9 10">TBRC 6029</strain>
    </source>
</reference>
<evidence type="ECO:0000256" key="4">
    <source>
        <dbReference type="ARBA" id="ARBA00022692"/>
    </source>
</evidence>
<dbReference type="AlphaFoldDB" id="A0A558AGN5"/>
<dbReference type="PANTHER" id="PTHR43227">
    <property type="entry name" value="BLL4140 PROTEIN"/>
    <property type="match status" value="1"/>
</dbReference>
<organism evidence="9 10">
    <name type="scientific">Amycolatopsis rhizosphaerae</name>
    <dbReference type="NCBI Taxonomy" id="2053003"/>
    <lineage>
        <taxon>Bacteria</taxon>
        <taxon>Bacillati</taxon>
        <taxon>Actinomycetota</taxon>
        <taxon>Actinomycetes</taxon>
        <taxon>Pseudonocardiales</taxon>
        <taxon>Pseudonocardiaceae</taxon>
        <taxon>Amycolatopsis</taxon>
    </lineage>
</organism>
<evidence type="ECO:0000313" key="10">
    <source>
        <dbReference type="Proteomes" id="UP000320011"/>
    </source>
</evidence>
<keyword evidence="3" id="KW-1003">Cell membrane</keyword>
<feature type="transmembrane region" description="Helical" evidence="7">
    <location>
        <begin position="106"/>
        <end position="126"/>
    </location>
</feature>
<name>A0A558AGN5_9PSEU</name>
<dbReference type="PANTHER" id="PTHR43227:SF7">
    <property type="entry name" value="ARABINOOLIGOSACCHARIDES TRANSPORT SYSTEM PERMEASE PROTEIN ARAP"/>
    <property type="match status" value="1"/>
</dbReference>
<dbReference type="Gene3D" id="1.10.3720.10">
    <property type="entry name" value="MetI-like"/>
    <property type="match status" value="1"/>
</dbReference>
<evidence type="ECO:0000259" key="8">
    <source>
        <dbReference type="PROSITE" id="PS50928"/>
    </source>
</evidence>
<dbReference type="OrthoDB" id="9805974at2"/>
<protein>
    <submittedName>
        <fullName evidence="9">Sugar ABC transporter permease</fullName>
    </submittedName>
</protein>
<keyword evidence="6 7" id="KW-0472">Membrane</keyword>
<comment type="caution">
    <text evidence="9">The sequence shown here is derived from an EMBL/GenBank/DDBJ whole genome shotgun (WGS) entry which is preliminary data.</text>
</comment>
<dbReference type="InterPro" id="IPR000515">
    <property type="entry name" value="MetI-like"/>
</dbReference>
<feature type="transmembrane region" description="Helical" evidence="7">
    <location>
        <begin position="75"/>
        <end position="94"/>
    </location>
</feature>
<comment type="similarity">
    <text evidence="7">Belongs to the binding-protein-dependent transport system permease family.</text>
</comment>
<comment type="subcellular location">
    <subcellularLocation>
        <location evidence="1 7">Cell membrane</location>
        <topology evidence="1 7">Multi-pass membrane protein</topology>
    </subcellularLocation>
</comment>
<evidence type="ECO:0000256" key="1">
    <source>
        <dbReference type="ARBA" id="ARBA00004651"/>
    </source>
</evidence>
<feature type="domain" description="ABC transmembrane type-1" evidence="8">
    <location>
        <begin position="69"/>
        <end position="282"/>
    </location>
</feature>
<evidence type="ECO:0000256" key="2">
    <source>
        <dbReference type="ARBA" id="ARBA00022448"/>
    </source>
</evidence>
<keyword evidence="10" id="KW-1185">Reference proteome</keyword>
<evidence type="ECO:0000313" key="9">
    <source>
        <dbReference type="EMBL" id="TVT23371.1"/>
    </source>
</evidence>
<keyword evidence="5 7" id="KW-1133">Transmembrane helix</keyword>
<dbReference type="EMBL" id="VJWX01000559">
    <property type="protein sequence ID" value="TVT23371.1"/>
    <property type="molecule type" value="Genomic_DNA"/>
</dbReference>
<feature type="transmembrane region" description="Helical" evidence="7">
    <location>
        <begin position="157"/>
        <end position="179"/>
    </location>
</feature>
<evidence type="ECO:0000256" key="6">
    <source>
        <dbReference type="ARBA" id="ARBA00023136"/>
    </source>
</evidence>
<dbReference type="InterPro" id="IPR050809">
    <property type="entry name" value="UgpAE/MalFG_permease"/>
</dbReference>
<dbReference type="InterPro" id="IPR035906">
    <property type="entry name" value="MetI-like_sf"/>
</dbReference>
<evidence type="ECO:0000256" key="5">
    <source>
        <dbReference type="ARBA" id="ARBA00022989"/>
    </source>
</evidence>
<dbReference type="GO" id="GO:0005886">
    <property type="term" value="C:plasma membrane"/>
    <property type="evidence" value="ECO:0007669"/>
    <property type="project" value="UniProtKB-SubCell"/>
</dbReference>
<proteinExistence type="inferred from homology"/>
<dbReference type="PROSITE" id="PS50928">
    <property type="entry name" value="ABC_TM1"/>
    <property type="match status" value="1"/>
</dbReference>
<dbReference type="SUPFAM" id="SSF161098">
    <property type="entry name" value="MetI-like"/>
    <property type="match status" value="1"/>
</dbReference>
<evidence type="ECO:0000256" key="7">
    <source>
        <dbReference type="RuleBase" id="RU363032"/>
    </source>
</evidence>